<protein>
    <recommendedName>
        <fullName evidence="6">Molybdopterin molybdenumtransferase</fullName>
        <ecNumber evidence="6">2.10.1.1</ecNumber>
    </recommendedName>
</protein>
<dbReference type="NCBIfam" id="TIGR00177">
    <property type="entry name" value="molyb_syn"/>
    <property type="match status" value="1"/>
</dbReference>
<gene>
    <name evidence="8" type="ORF">BZJ21_08920</name>
</gene>
<evidence type="ECO:0000256" key="6">
    <source>
        <dbReference type="RuleBase" id="RU365090"/>
    </source>
</evidence>
<dbReference type="PROSITE" id="PS01079">
    <property type="entry name" value="MOCF_BIOSYNTHESIS_2"/>
    <property type="match status" value="1"/>
</dbReference>
<dbReference type="CDD" id="cd00887">
    <property type="entry name" value="MoeA"/>
    <property type="match status" value="1"/>
</dbReference>
<dbReference type="SUPFAM" id="SSF53218">
    <property type="entry name" value="Molybdenum cofactor biosynthesis proteins"/>
    <property type="match status" value="1"/>
</dbReference>
<comment type="catalytic activity">
    <reaction evidence="5">
        <text>adenylyl-molybdopterin + molybdate = Mo-molybdopterin + AMP + H(+)</text>
        <dbReference type="Rhea" id="RHEA:35047"/>
        <dbReference type="ChEBI" id="CHEBI:15378"/>
        <dbReference type="ChEBI" id="CHEBI:36264"/>
        <dbReference type="ChEBI" id="CHEBI:62727"/>
        <dbReference type="ChEBI" id="CHEBI:71302"/>
        <dbReference type="ChEBI" id="CHEBI:456215"/>
        <dbReference type="EC" id="2.10.1.1"/>
    </reaction>
</comment>
<dbReference type="EMBL" id="MUFR01000021">
    <property type="protein sequence ID" value="OOF33853.1"/>
    <property type="molecule type" value="Genomic_DNA"/>
</dbReference>
<keyword evidence="9" id="KW-1185">Reference proteome</keyword>
<dbReference type="InterPro" id="IPR036688">
    <property type="entry name" value="MoeA_C_domain_IV_sf"/>
</dbReference>
<keyword evidence="6" id="KW-0460">Magnesium</keyword>
<evidence type="ECO:0000256" key="2">
    <source>
        <dbReference type="ARBA" id="ARBA00005046"/>
    </source>
</evidence>
<dbReference type="InterPro" id="IPR001453">
    <property type="entry name" value="MoaB/Mog_dom"/>
</dbReference>
<evidence type="ECO:0000256" key="4">
    <source>
        <dbReference type="ARBA" id="ARBA00023150"/>
    </source>
</evidence>
<keyword evidence="4 6" id="KW-0501">Molybdenum cofactor biosynthesis</keyword>
<dbReference type="Gene3D" id="2.170.190.11">
    <property type="entry name" value="Molybdopterin biosynthesis moea protein, domain 3"/>
    <property type="match status" value="1"/>
</dbReference>
<dbReference type="SUPFAM" id="SSF63867">
    <property type="entry name" value="MoeA C-terminal domain-like"/>
    <property type="match status" value="1"/>
</dbReference>
<organism evidence="8 9">
    <name type="scientific">Salinivibrio costicola subsp. alcaliphilus</name>
    <dbReference type="NCBI Taxonomy" id="272773"/>
    <lineage>
        <taxon>Bacteria</taxon>
        <taxon>Pseudomonadati</taxon>
        <taxon>Pseudomonadota</taxon>
        <taxon>Gammaproteobacteria</taxon>
        <taxon>Vibrionales</taxon>
        <taxon>Vibrionaceae</taxon>
        <taxon>Salinivibrio</taxon>
    </lineage>
</organism>
<dbReference type="PANTHER" id="PTHR10192">
    <property type="entry name" value="MOLYBDOPTERIN BIOSYNTHESIS PROTEIN"/>
    <property type="match status" value="1"/>
</dbReference>
<comment type="pathway">
    <text evidence="2 6">Cofactor biosynthesis; molybdopterin biosynthesis.</text>
</comment>
<sequence>MECCNEASVLTVEDAQEKIVDAIEFKNKTEIVQLDIAGGRYLAEDIFAPFDTPFCDNSAMDGFGFIHDDFKRHSEFKEVGESLAGHPFRGSIKSGECIRIMTGATVPEGIDTVVMREKVTVQGKRIQVHSTPQAGQNIRLKGEDIKEGQVVLKKNKKINAADIAIMATFGMREVNVYQPVTIAIFSTGDEIISVNKTKAPGLIYDSNKPMLIHLLKASGFNILDLGIIPDDKKAIETAIKKAEDADAIITSGGVSVGDADFTTEVLKEQGDIDFWKLAIKPGKPFAFGHVGATPFFGLPGNPVSALLTCQILAIPGLLKLSGSSTIYPQWLTATLTTSLKKRPGRTDYQRGVYSINEQGQLSVASSGAQGSALLMSVCKANCLIRLPKDSEDVAEGVSVEVLPFAFIPGL</sequence>
<comment type="similarity">
    <text evidence="3 6">Belongs to the MoeA family.</text>
</comment>
<comment type="caution">
    <text evidence="8">The sequence shown here is derived from an EMBL/GenBank/DDBJ whole genome shotgun (WGS) entry which is preliminary data.</text>
</comment>
<name>A0ABX3KQ74_SALCS</name>
<dbReference type="InterPro" id="IPR008284">
    <property type="entry name" value="MoCF_biosynth_CS"/>
</dbReference>
<reference evidence="9" key="1">
    <citation type="submission" date="2017-01" db="EMBL/GenBank/DDBJ databases">
        <title>Draft genome of the species Salinivibrio costicola subsp. alcaliphilus.</title>
        <authorList>
            <person name="Lopez-Hermoso C."/>
            <person name="De La Haba R."/>
            <person name="Sanchez-Porro C."/>
            <person name="Ventosa A."/>
        </authorList>
    </citation>
    <scope>NUCLEOTIDE SEQUENCE [LARGE SCALE GENOMIC DNA]</scope>
    <source>
        <strain evidence="9">CBH448</strain>
    </source>
</reference>
<keyword evidence="6" id="KW-0479">Metal-binding</keyword>
<dbReference type="Pfam" id="PF00994">
    <property type="entry name" value="MoCF_biosynth"/>
    <property type="match status" value="1"/>
</dbReference>
<dbReference type="Pfam" id="PF03453">
    <property type="entry name" value="MoeA_N"/>
    <property type="match status" value="1"/>
</dbReference>
<dbReference type="Proteomes" id="UP000189431">
    <property type="component" value="Unassembled WGS sequence"/>
</dbReference>
<accession>A0ABX3KQ74</accession>
<dbReference type="Gene3D" id="3.40.980.10">
    <property type="entry name" value="MoaB/Mog-like domain"/>
    <property type="match status" value="1"/>
</dbReference>
<dbReference type="EC" id="2.10.1.1" evidence="6"/>
<dbReference type="Gene3D" id="3.90.105.10">
    <property type="entry name" value="Molybdopterin biosynthesis moea protein, domain 2"/>
    <property type="match status" value="1"/>
</dbReference>
<feature type="domain" description="MoaB/Mog" evidence="7">
    <location>
        <begin position="183"/>
        <end position="319"/>
    </location>
</feature>
<dbReference type="InterPro" id="IPR005110">
    <property type="entry name" value="MoeA_linker/N"/>
</dbReference>
<dbReference type="NCBIfam" id="NF045515">
    <property type="entry name" value="Glp_gephyrin"/>
    <property type="match status" value="1"/>
</dbReference>
<dbReference type="Gene3D" id="2.40.340.10">
    <property type="entry name" value="MoeA, C-terminal, domain IV"/>
    <property type="match status" value="1"/>
</dbReference>
<evidence type="ECO:0000256" key="5">
    <source>
        <dbReference type="ARBA" id="ARBA00047317"/>
    </source>
</evidence>
<dbReference type="InterPro" id="IPR036135">
    <property type="entry name" value="MoeA_linker/N_sf"/>
</dbReference>
<comment type="function">
    <text evidence="1 6">Catalyzes the insertion of molybdate into adenylated molybdopterin with the concomitant release of AMP.</text>
</comment>
<keyword evidence="6" id="KW-0500">Molybdenum</keyword>
<proteinExistence type="inferred from homology"/>
<dbReference type="Pfam" id="PF03454">
    <property type="entry name" value="MoeA_C"/>
    <property type="match status" value="1"/>
</dbReference>
<dbReference type="SMART" id="SM00852">
    <property type="entry name" value="MoCF_biosynth"/>
    <property type="match status" value="1"/>
</dbReference>
<evidence type="ECO:0000256" key="1">
    <source>
        <dbReference type="ARBA" id="ARBA00002901"/>
    </source>
</evidence>
<dbReference type="RefSeq" id="WP_077669594.1">
    <property type="nucleotide sequence ID" value="NZ_MUFR01000021.1"/>
</dbReference>
<evidence type="ECO:0000313" key="9">
    <source>
        <dbReference type="Proteomes" id="UP000189431"/>
    </source>
</evidence>
<dbReference type="PANTHER" id="PTHR10192:SF5">
    <property type="entry name" value="GEPHYRIN"/>
    <property type="match status" value="1"/>
</dbReference>
<dbReference type="InterPro" id="IPR005111">
    <property type="entry name" value="MoeA_C_domain_IV"/>
</dbReference>
<comment type="cofactor">
    <cofactor evidence="6">
        <name>Mg(2+)</name>
        <dbReference type="ChEBI" id="CHEBI:18420"/>
    </cofactor>
</comment>
<keyword evidence="6" id="KW-0808">Transferase</keyword>
<dbReference type="SUPFAM" id="SSF63882">
    <property type="entry name" value="MoeA N-terminal region -like"/>
    <property type="match status" value="1"/>
</dbReference>
<dbReference type="InterPro" id="IPR036425">
    <property type="entry name" value="MoaB/Mog-like_dom_sf"/>
</dbReference>
<evidence type="ECO:0000313" key="8">
    <source>
        <dbReference type="EMBL" id="OOF33853.1"/>
    </source>
</evidence>
<dbReference type="InterPro" id="IPR038987">
    <property type="entry name" value="MoeA-like"/>
</dbReference>
<evidence type="ECO:0000256" key="3">
    <source>
        <dbReference type="ARBA" id="ARBA00010763"/>
    </source>
</evidence>
<evidence type="ECO:0000259" key="7">
    <source>
        <dbReference type="SMART" id="SM00852"/>
    </source>
</evidence>